<proteinExistence type="predicted"/>
<accession>A0A7S8EAA0</accession>
<dbReference type="RefSeq" id="WP_195171357.1">
    <property type="nucleotide sequence ID" value="NZ_CP062983.1"/>
</dbReference>
<keyword evidence="1" id="KW-0732">Signal</keyword>
<dbReference type="Gene3D" id="3.40.50.2300">
    <property type="match status" value="2"/>
</dbReference>
<dbReference type="KEGG" id="pmet:G4Y79_02625"/>
<organism evidence="2 3">
    <name type="scientific">Phototrophicus methaneseepsis</name>
    <dbReference type="NCBI Taxonomy" id="2710758"/>
    <lineage>
        <taxon>Bacteria</taxon>
        <taxon>Bacillati</taxon>
        <taxon>Chloroflexota</taxon>
        <taxon>Candidatus Thermofontia</taxon>
        <taxon>Phototrophicales</taxon>
        <taxon>Phototrophicaceae</taxon>
        <taxon>Phototrophicus</taxon>
    </lineage>
</organism>
<dbReference type="CDD" id="cd06325">
    <property type="entry name" value="PBP1_ABC_unchar_transporter"/>
    <property type="match status" value="1"/>
</dbReference>
<reference evidence="2 3" key="1">
    <citation type="submission" date="2020-02" db="EMBL/GenBank/DDBJ databases">
        <authorList>
            <person name="Zheng R.K."/>
            <person name="Sun C.M."/>
        </authorList>
    </citation>
    <scope>NUCLEOTIDE SEQUENCE [LARGE SCALE GENOMIC DNA]</scope>
    <source>
        <strain evidence="3">rifampicinis</strain>
    </source>
</reference>
<name>A0A7S8EAA0_9CHLR</name>
<feature type="signal peptide" evidence="1">
    <location>
        <begin position="1"/>
        <end position="22"/>
    </location>
</feature>
<evidence type="ECO:0000313" key="2">
    <source>
        <dbReference type="EMBL" id="QPC83290.1"/>
    </source>
</evidence>
<sequence>MRKAIFSLIVVCVLSLSGAVYAQSGEAPFTIGLLISHTDSSVFIDEMTSLGYIEGTDVNYRVMPLLLVESQVFEDQVPQLQEMIAEPVDIFVVDNDTGAMAIRAYAPDIPVVFTISDDPVANGTVADITTPGGNTTGLMTNRHHERRLQLLTEVIPTTKSVYYLYYAPASDSVTIFNQVTELGEELGVEVIGAPITDLESAMTLLQEAPEDIDWLFITPYVPFDNEDFTELLLATSESHHAPIAGFFAAVVPGYLVSYGPDLPAVTRHAAQIVDRIFRGADPGELPIGIVENGLVIDLTVADSMGIDVPIAVLRQADLIVHPGDADTTTETGG</sequence>
<feature type="chain" id="PRO_5032675641" evidence="1">
    <location>
        <begin position="23"/>
        <end position="333"/>
    </location>
</feature>
<keyword evidence="3" id="KW-1185">Reference proteome</keyword>
<dbReference type="EMBL" id="CP062983">
    <property type="protein sequence ID" value="QPC83290.1"/>
    <property type="molecule type" value="Genomic_DNA"/>
</dbReference>
<dbReference type="AlphaFoldDB" id="A0A7S8EAA0"/>
<dbReference type="PANTHER" id="PTHR35271">
    <property type="entry name" value="ABC TRANSPORTER, SUBSTRATE-BINDING LIPOPROTEIN-RELATED"/>
    <property type="match status" value="1"/>
</dbReference>
<dbReference type="Proteomes" id="UP000594468">
    <property type="component" value="Chromosome"/>
</dbReference>
<dbReference type="PANTHER" id="PTHR35271:SF1">
    <property type="entry name" value="ABC TRANSPORTER, SUBSTRATE-BINDING LIPOPROTEIN"/>
    <property type="match status" value="1"/>
</dbReference>
<dbReference type="Pfam" id="PF04392">
    <property type="entry name" value="ABC_sub_bind"/>
    <property type="match status" value="1"/>
</dbReference>
<dbReference type="InterPro" id="IPR007487">
    <property type="entry name" value="ABC_transpt-TYRBP-like"/>
</dbReference>
<gene>
    <name evidence="2" type="ORF">G4Y79_02625</name>
</gene>
<evidence type="ECO:0000313" key="3">
    <source>
        <dbReference type="Proteomes" id="UP000594468"/>
    </source>
</evidence>
<protein>
    <submittedName>
        <fullName evidence="2">ABC transporter substrate-binding protein</fullName>
    </submittedName>
</protein>
<evidence type="ECO:0000256" key="1">
    <source>
        <dbReference type="SAM" id="SignalP"/>
    </source>
</evidence>